<proteinExistence type="predicted"/>
<reference evidence="1 2" key="1">
    <citation type="submission" date="2020-10" db="EMBL/GenBank/DDBJ databases">
        <title>The Coptis chinensis genome and diversification of protoberbering-type alkaloids.</title>
        <authorList>
            <person name="Wang B."/>
            <person name="Shu S."/>
            <person name="Song C."/>
            <person name="Liu Y."/>
        </authorList>
    </citation>
    <scope>NUCLEOTIDE SEQUENCE [LARGE SCALE GENOMIC DNA]</scope>
    <source>
        <strain evidence="1">HL-2020</strain>
        <tissue evidence="1">Leaf</tissue>
    </source>
</reference>
<keyword evidence="2" id="KW-1185">Reference proteome</keyword>
<evidence type="ECO:0000313" key="1">
    <source>
        <dbReference type="EMBL" id="KAF9625464.1"/>
    </source>
</evidence>
<dbReference type="Proteomes" id="UP000631114">
    <property type="component" value="Unassembled WGS sequence"/>
</dbReference>
<sequence>MKVHYKTMPPRFIMAEVMRGDFYISISYWIAWHARLKCLQDIHGDYGASYNMLPRAYMIKPIIGLDGCFMKREVWRAMLKHGGLGRKQWLVFVAIYITRSENKDSWMGF</sequence>
<dbReference type="EMBL" id="JADFTS010000001">
    <property type="protein sequence ID" value="KAF9625464.1"/>
    <property type="molecule type" value="Genomic_DNA"/>
</dbReference>
<accession>A0A835MFQ8</accession>
<evidence type="ECO:0000313" key="2">
    <source>
        <dbReference type="Proteomes" id="UP000631114"/>
    </source>
</evidence>
<dbReference type="OrthoDB" id="683469at2759"/>
<dbReference type="AlphaFoldDB" id="A0A835MFQ8"/>
<gene>
    <name evidence="1" type="ORF">IFM89_023059</name>
</gene>
<organism evidence="1 2">
    <name type="scientific">Coptis chinensis</name>
    <dbReference type="NCBI Taxonomy" id="261450"/>
    <lineage>
        <taxon>Eukaryota</taxon>
        <taxon>Viridiplantae</taxon>
        <taxon>Streptophyta</taxon>
        <taxon>Embryophyta</taxon>
        <taxon>Tracheophyta</taxon>
        <taxon>Spermatophyta</taxon>
        <taxon>Magnoliopsida</taxon>
        <taxon>Ranunculales</taxon>
        <taxon>Ranunculaceae</taxon>
        <taxon>Coptidoideae</taxon>
        <taxon>Coptis</taxon>
    </lineage>
</organism>
<protein>
    <submittedName>
        <fullName evidence="1">Uncharacterized protein</fullName>
    </submittedName>
</protein>
<name>A0A835MFQ8_9MAGN</name>
<comment type="caution">
    <text evidence="1">The sequence shown here is derived from an EMBL/GenBank/DDBJ whole genome shotgun (WGS) entry which is preliminary data.</text>
</comment>